<protein>
    <submittedName>
        <fullName evidence="2">Predicted protein</fullName>
    </submittedName>
</protein>
<gene>
    <name evidence="2" type="ORF">LEMA_P045210.1</name>
</gene>
<dbReference type="VEuPathDB" id="FungiDB:LEMA_P045210.1"/>
<keyword evidence="3" id="KW-1185">Reference proteome</keyword>
<dbReference type="Proteomes" id="UP000002668">
    <property type="component" value="Genome"/>
</dbReference>
<feature type="transmembrane region" description="Helical" evidence="1">
    <location>
        <begin position="28"/>
        <end position="49"/>
    </location>
</feature>
<organism evidence="3">
    <name type="scientific">Leptosphaeria maculans (strain JN3 / isolate v23.1.3 / race Av1-4-5-6-7-8)</name>
    <name type="common">Blackleg fungus</name>
    <name type="synonym">Phoma lingam</name>
    <dbReference type="NCBI Taxonomy" id="985895"/>
    <lineage>
        <taxon>Eukaryota</taxon>
        <taxon>Fungi</taxon>
        <taxon>Dikarya</taxon>
        <taxon>Ascomycota</taxon>
        <taxon>Pezizomycotina</taxon>
        <taxon>Dothideomycetes</taxon>
        <taxon>Pleosporomycetidae</taxon>
        <taxon>Pleosporales</taxon>
        <taxon>Pleosporineae</taxon>
        <taxon>Leptosphaeriaceae</taxon>
        <taxon>Plenodomus</taxon>
        <taxon>Plenodomus lingam/Leptosphaeria maculans species complex</taxon>
    </lineage>
</organism>
<proteinExistence type="predicted"/>
<evidence type="ECO:0000313" key="2">
    <source>
        <dbReference type="EMBL" id="CBX91815.1"/>
    </source>
</evidence>
<accession>E5R438</accession>
<sequence>MQCCCGKMQLQERIEVCRILANNNVSLLFTRFSLFPVASLFFLFIAASSKGHIISTVRMETPVGPSQKTRDRQRFAEWNTRMGPHVIVETRRTGPCIHLMSDCFDGPGDTQ</sequence>
<evidence type="ECO:0000256" key="1">
    <source>
        <dbReference type="SAM" id="Phobius"/>
    </source>
</evidence>
<dbReference type="EMBL" id="FP929083">
    <property type="protein sequence ID" value="CBX91815.1"/>
    <property type="molecule type" value="Genomic_DNA"/>
</dbReference>
<evidence type="ECO:0000313" key="3">
    <source>
        <dbReference type="Proteomes" id="UP000002668"/>
    </source>
</evidence>
<dbReference type="AlphaFoldDB" id="E5R438"/>
<keyword evidence="1" id="KW-0472">Membrane</keyword>
<dbReference type="HOGENOM" id="CLU_2158882_0_0_1"/>
<dbReference type="InParanoid" id="E5R438"/>
<name>E5R438_LEPMJ</name>
<keyword evidence="1" id="KW-0812">Transmembrane</keyword>
<reference evidence="3" key="1">
    <citation type="journal article" date="2011" name="Nat. Commun.">
        <title>Effector diversification within compartments of the Leptosphaeria maculans genome affected by Repeat-Induced Point mutations.</title>
        <authorList>
            <person name="Rouxel T."/>
            <person name="Grandaubert J."/>
            <person name="Hane J.K."/>
            <person name="Hoede C."/>
            <person name="van de Wouw A.P."/>
            <person name="Couloux A."/>
            <person name="Dominguez V."/>
            <person name="Anthouard V."/>
            <person name="Bally P."/>
            <person name="Bourras S."/>
            <person name="Cozijnsen A.J."/>
            <person name="Ciuffetti L.M."/>
            <person name="Degrave A."/>
            <person name="Dilmaghani A."/>
            <person name="Duret L."/>
            <person name="Fudal I."/>
            <person name="Goodwin S.B."/>
            <person name="Gout L."/>
            <person name="Glaser N."/>
            <person name="Linglin J."/>
            <person name="Kema G.H.J."/>
            <person name="Lapalu N."/>
            <person name="Lawrence C.B."/>
            <person name="May K."/>
            <person name="Meyer M."/>
            <person name="Ollivier B."/>
            <person name="Poulain J."/>
            <person name="Schoch C.L."/>
            <person name="Simon A."/>
            <person name="Spatafora J.W."/>
            <person name="Stachowiak A."/>
            <person name="Turgeon B.G."/>
            <person name="Tyler B.M."/>
            <person name="Vincent D."/>
            <person name="Weissenbach J."/>
            <person name="Amselem J."/>
            <person name="Quesneville H."/>
            <person name="Oliver R.P."/>
            <person name="Wincker P."/>
            <person name="Balesdent M.-H."/>
            <person name="Howlett B.J."/>
        </authorList>
    </citation>
    <scope>NUCLEOTIDE SEQUENCE [LARGE SCALE GENOMIC DNA]</scope>
    <source>
        <strain evidence="3">JN3 / isolate v23.1.3 / race Av1-4-5-6-7-8</strain>
    </source>
</reference>
<keyword evidence="1" id="KW-1133">Transmembrane helix</keyword>